<dbReference type="InterPro" id="IPR015421">
    <property type="entry name" value="PyrdxlP-dep_Trfase_major"/>
</dbReference>
<keyword evidence="7" id="KW-0808">Transferase</keyword>
<dbReference type="InterPro" id="IPR004839">
    <property type="entry name" value="Aminotransferase_I/II_large"/>
</dbReference>
<dbReference type="Pfam" id="PF00155">
    <property type="entry name" value="Aminotran_1_2"/>
    <property type="match status" value="1"/>
</dbReference>
<dbReference type="Proteomes" id="UP000236721">
    <property type="component" value="Unassembled WGS sequence"/>
</dbReference>
<sequence length="481" mass="53787">MNRIDCSDISLTNDDTTLQNSLFEQIRSRILSGLWLSGARLPSTRTLASQLQVSRNTVIQTYDQLVAEGYLVAKPNSGYSVALTLPDHYLQTRTKDLVSEAGVDQTPDNGLFAPGVADLSLFPIHQWNRYIQRHAGRRSLLGNQDLQGLVALREALHRYLTSSRSVVCHPNQIIVTAGAQQAIAIALMAIRKQGKQGKFLIEFPGYRQVMKVLDTYDMDYGVVDVTAERGLQLSQITGQNALGVYLTPSNQYPMGSSIQTDQRLQLIQWAHTNQSWIIEDDYDSEFQFDSRPLRSMQGLAAESGHARQMVYIGSMSKVMFNALRVGYMVVPEHMVEPCLQVKDALSGDTPSQIQAALADFIDDGALVRHVRKMRRQYEQKYRLLTLCIKDNFGDEWQVVSQGAGLHVTVQWQGMVDESELSAIASQHGIIVRPMSYYEYQNRPRQFGSVVLGYGNASLAAIPDSINQLAQIYYALKSEGIT</sequence>
<evidence type="ECO:0000256" key="2">
    <source>
        <dbReference type="ARBA" id="ARBA00022898"/>
    </source>
</evidence>
<dbReference type="CDD" id="cd07377">
    <property type="entry name" value="WHTH_GntR"/>
    <property type="match status" value="1"/>
</dbReference>
<keyword evidence="3" id="KW-0805">Transcription regulation</keyword>
<dbReference type="AlphaFoldDB" id="A0A1H5ZP38"/>
<dbReference type="SUPFAM" id="SSF53383">
    <property type="entry name" value="PLP-dependent transferases"/>
    <property type="match status" value="1"/>
</dbReference>
<dbReference type="Gene3D" id="1.10.10.10">
    <property type="entry name" value="Winged helix-like DNA-binding domain superfamily/Winged helix DNA-binding domain"/>
    <property type="match status" value="1"/>
</dbReference>
<dbReference type="PROSITE" id="PS50949">
    <property type="entry name" value="HTH_GNTR"/>
    <property type="match status" value="1"/>
</dbReference>
<evidence type="ECO:0000256" key="3">
    <source>
        <dbReference type="ARBA" id="ARBA00023015"/>
    </source>
</evidence>
<dbReference type="GO" id="GO:0030170">
    <property type="term" value="F:pyridoxal phosphate binding"/>
    <property type="evidence" value="ECO:0007669"/>
    <property type="project" value="InterPro"/>
</dbReference>
<dbReference type="SMART" id="SM00345">
    <property type="entry name" value="HTH_GNTR"/>
    <property type="match status" value="1"/>
</dbReference>
<evidence type="ECO:0000256" key="4">
    <source>
        <dbReference type="ARBA" id="ARBA00023125"/>
    </source>
</evidence>
<gene>
    <name evidence="7" type="ORF">SAMN04488244_11266</name>
</gene>
<dbReference type="GO" id="GO:0003700">
    <property type="term" value="F:DNA-binding transcription factor activity"/>
    <property type="evidence" value="ECO:0007669"/>
    <property type="project" value="InterPro"/>
</dbReference>
<comment type="similarity">
    <text evidence="1">In the C-terminal section; belongs to the class-I pyridoxal-phosphate-dependent aminotransferase family.</text>
</comment>
<proteinExistence type="inferred from homology"/>
<evidence type="ECO:0000313" key="7">
    <source>
        <dbReference type="EMBL" id="SEG37515.1"/>
    </source>
</evidence>
<name>A0A1H5ZP38_9VIBR</name>
<dbReference type="GO" id="GO:0003677">
    <property type="term" value="F:DNA binding"/>
    <property type="evidence" value="ECO:0007669"/>
    <property type="project" value="UniProtKB-KW"/>
</dbReference>
<dbReference type="InterPro" id="IPR036390">
    <property type="entry name" value="WH_DNA-bd_sf"/>
</dbReference>
<dbReference type="EMBL" id="FNVG01000012">
    <property type="protein sequence ID" value="SEG37515.1"/>
    <property type="molecule type" value="Genomic_DNA"/>
</dbReference>
<dbReference type="InterPro" id="IPR036388">
    <property type="entry name" value="WH-like_DNA-bd_sf"/>
</dbReference>
<dbReference type="InterPro" id="IPR000524">
    <property type="entry name" value="Tscrpt_reg_HTH_GntR"/>
</dbReference>
<keyword evidence="5" id="KW-0804">Transcription</keyword>
<evidence type="ECO:0000259" key="6">
    <source>
        <dbReference type="PROSITE" id="PS50949"/>
    </source>
</evidence>
<dbReference type="SUPFAM" id="SSF46785">
    <property type="entry name" value="Winged helix' DNA-binding domain"/>
    <property type="match status" value="1"/>
</dbReference>
<organism evidence="7 8">
    <name type="scientific">Vibrio hangzhouensis</name>
    <dbReference type="NCBI Taxonomy" id="462991"/>
    <lineage>
        <taxon>Bacteria</taxon>
        <taxon>Pseudomonadati</taxon>
        <taxon>Pseudomonadota</taxon>
        <taxon>Gammaproteobacteria</taxon>
        <taxon>Vibrionales</taxon>
        <taxon>Vibrionaceae</taxon>
        <taxon>Vibrio</taxon>
    </lineage>
</organism>
<feature type="domain" description="HTH gntR-type" evidence="6">
    <location>
        <begin position="16"/>
        <end position="84"/>
    </location>
</feature>
<dbReference type="Gene3D" id="3.40.640.10">
    <property type="entry name" value="Type I PLP-dependent aspartate aminotransferase-like (Major domain)"/>
    <property type="match status" value="1"/>
</dbReference>
<keyword evidence="8" id="KW-1185">Reference proteome</keyword>
<dbReference type="RefSeq" id="WP_103880827.1">
    <property type="nucleotide sequence ID" value="NZ_FNVG01000012.1"/>
</dbReference>
<keyword evidence="4" id="KW-0238">DNA-binding</keyword>
<evidence type="ECO:0000256" key="1">
    <source>
        <dbReference type="ARBA" id="ARBA00005384"/>
    </source>
</evidence>
<reference evidence="8" key="1">
    <citation type="submission" date="2016-10" db="EMBL/GenBank/DDBJ databases">
        <authorList>
            <person name="Varghese N."/>
            <person name="Submissions S."/>
        </authorList>
    </citation>
    <scope>NUCLEOTIDE SEQUENCE [LARGE SCALE GENOMIC DNA]</scope>
    <source>
        <strain evidence="8">CGMCC 1.7062</strain>
    </source>
</reference>
<accession>A0A1H5ZP38</accession>
<dbReference type="InterPro" id="IPR015424">
    <property type="entry name" value="PyrdxlP-dep_Trfase"/>
</dbReference>
<dbReference type="PRINTS" id="PR00035">
    <property type="entry name" value="HTHGNTR"/>
</dbReference>
<dbReference type="PANTHER" id="PTHR46577:SF1">
    <property type="entry name" value="HTH-TYPE TRANSCRIPTIONAL REGULATORY PROTEIN GABR"/>
    <property type="match status" value="1"/>
</dbReference>
<evidence type="ECO:0000256" key="5">
    <source>
        <dbReference type="ARBA" id="ARBA00023163"/>
    </source>
</evidence>
<keyword evidence="2" id="KW-0663">Pyridoxal phosphate</keyword>
<dbReference type="GO" id="GO:0008483">
    <property type="term" value="F:transaminase activity"/>
    <property type="evidence" value="ECO:0007669"/>
    <property type="project" value="UniProtKB-KW"/>
</dbReference>
<dbReference type="CDD" id="cd00609">
    <property type="entry name" value="AAT_like"/>
    <property type="match status" value="1"/>
</dbReference>
<evidence type="ECO:0000313" key="8">
    <source>
        <dbReference type="Proteomes" id="UP000236721"/>
    </source>
</evidence>
<protein>
    <submittedName>
        <fullName evidence="7">GntR family transcriptional regulator / MocR family aminotransferase</fullName>
    </submittedName>
</protein>
<keyword evidence="7" id="KW-0032">Aminotransferase</keyword>
<dbReference type="OrthoDB" id="9808770at2"/>
<dbReference type="Pfam" id="PF00392">
    <property type="entry name" value="GntR"/>
    <property type="match status" value="1"/>
</dbReference>
<dbReference type="InterPro" id="IPR051446">
    <property type="entry name" value="HTH_trans_reg/aminotransferase"/>
</dbReference>
<dbReference type="PANTHER" id="PTHR46577">
    <property type="entry name" value="HTH-TYPE TRANSCRIPTIONAL REGULATORY PROTEIN GABR"/>
    <property type="match status" value="1"/>
</dbReference>